<dbReference type="EMBL" id="LFIW01001200">
    <property type="protein sequence ID" value="KZL83212.1"/>
    <property type="molecule type" value="Genomic_DNA"/>
</dbReference>
<accession>A0A161Y1B4</accession>
<evidence type="ECO:0000313" key="3">
    <source>
        <dbReference type="Proteomes" id="UP000076584"/>
    </source>
</evidence>
<comment type="caution">
    <text evidence="2">The sequence shown here is derived from an EMBL/GenBank/DDBJ whole genome shotgun (WGS) entry which is preliminary data.</text>
</comment>
<dbReference type="Proteomes" id="UP000076584">
    <property type="component" value="Unassembled WGS sequence"/>
</dbReference>
<evidence type="ECO:0000313" key="2">
    <source>
        <dbReference type="EMBL" id="KZL83212.1"/>
    </source>
</evidence>
<feature type="chain" id="PRO_5007829967" evidence="1">
    <location>
        <begin position="26"/>
        <end position="385"/>
    </location>
</feature>
<protein>
    <submittedName>
        <fullName evidence="2">Uncharacterized protein</fullName>
    </submittedName>
</protein>
<proteinExistence type="predicted"/>
<dbReference type="AlphaFoldDB" id="A0A161Y1B4"/>
<sequence length="385" mass="42757">MLHHRNFLAALLAVSSIADSPVVLGATIPREHSPSVASANNAVKPLPINDNSDLEPRTWDWLGKDARRRVTVALELAYTVHQAIGFDLVVKDCMKWKAGEAENDDKRGCWQGAIGAVLTVGALTDASVVIWGTIKEHNAVNAWNPPGWRQLFEMTRWGGGGAPNNIHKRELAERKEEALRKMSLAFGSEIRHVGWHEDRESHIAKRDGKPQMVAVLGGNIAGVDMHFTSLGPDETGKQNYKFGYGMGNETDNTLTKRNAKDYLSGVYFNKGGLNFWAKPEPAYIGFSRASKEVWLDTDEEFEWIYEQVKCTLNDYLIADPLHATGMYFQLYNNMDKDTLSAGAIAPFDEHGTSAITQMQELRGGLNVDGLCMRKLDMHTDKGLKA</sequence>
<keyword evidence="3" id="KW-1185">Reference proteome</keyword>
<reference evidence="2 3" key="1">
    <citation type="submission" date="2015-06" db="EMBL/GenBank/DDBJ databases">
        <title>Survival trade-offs in plant roots during colonization by closely related pathogenic and mutualistic fungi.</title>
        <authorList>
            <person name="Hacquard S."/>
            <person name="Kracher B."/>
            <person name="Hiruma K."/>
            <person name="Weinman A."/>
            <person name="Muench P."/>
            <person name="Garrido Oter R."/>
            <person name="Ver Loren van Themaat E."/>
            <person name="Dallerey J.-F."/>
            <person name="Damm U."/>
            <person name="Henrissat B."/>
            <person name="Lespinet O."/>
            <person name="Thon M."/>
            <person name="Kemen E."/>
            <person name="McHardy A.C."/>
            <person name="Schulze-Lefert P."/>
            <person name="O'Connell R.J."/>
        </authorList>
    </citation>
    <scope>NUCLEOTIDE SEQUENCE [LARGE SCALE GENOMIC DNA]</scope>
    <source>
        <strain evidence="2 3">MAFF 238704</strain>
    </source>
</reference>
<evidence type="ECO:0000256" key="1">
    <source>
        <dbReference type="SAM" id="SignalP"/>
    </source>
</evidence>
<gene>
    <name evidence="2" type="ORF">CI238_04527</name>
</gene>
<keyword evidence="1" id="KW-0732">Signal</keyword>
<name>A0A161Y1B4_COLIC</name>
<feature type="signal peptide" evidence="1">
    <location>
        <begin position="1"/>
        <end position="25"/>
    </location>
</feature>
<organism evidence="2 3">
    <name type="scientific">Colletotrichum incanum</name>
    <name type="common">Soybean anthracnose fungus</name>
    <dbReference type="NCBI Taxonomy" id="1573173"/>
    <lineage>
        <taxon>Eukaryota</taxon>
        <taxon>Fungi</taxon>
        <taxon>Dikarya</taxon>
        <taxon>Ascomycota</taxon>
        <taxon>Pezizomycotina</taxon>
        <taxon>Sordariomycetes</taxon>
        <taxon>Hypocreomycetidae</taxon>
        <taxon>Glomerellales</taxon>
        <taxon>Glomerellaceae</taxon>
        <taxon>Colletotrichum</taxon>
        <taxon>Colletotrichum spaethianum species complex</taxon>
    </lineage>
</organism>